<dbReference type="Pfam" id="PF00924">
    <property type="entry name" value="MS_channel_2nd"/>
    <property type="match status" value="1"/>
</dbReference>
<keyword evidence="4 7" id="KW-0812">Transmembrane</keyword>
<dbReference type="Proteomes" id="UP001460888">
    <property type="component" value="Unassembled WGS sequence"/>
</dbReference>
<dbReference type="InterPro" id="IPR049278">
    <property type="entry name" value="MS_channel_C"/>
</dbReference>
<dbReference type="Gene3D" id="3.30.70.100">
    <property type="match status" value="1"/>
</dbReference>
<keyword evidence="7" id="KW-0407">Ion channel</keyword>
<keyword evidence="5 7" id="KW-1133">Transmembrane helix</keyword>
<keyword evidence="7" id="KW-0997">Cell inner membrane</keyword>
<keyword evidence="6 7" id="KW-0472">Membrane</keyword>
<evidence type="ECO:0000313" key="11">
    <source>
        <dbReference type="Proteomes" id="UP001460888"/>
    </source>
</evidence>
<organism evidence="10 11">
    <name type="scientific">Salinisphaera dokdonensis CL-ES53</name>
    <dbReference type="NCBI Taxonomy" id="1304272"/>
    <lineage>
        <taxon>Bacteria</taxon>
        <taxon>Pseudomonadati</taxon>
        <taxon>Pseudomonadota</taxon>
        <taxon>Gammaproteobacteria</taxon>
        <taxon>Salinisphaerales</taxon>
        <taxon>Salinisphaeraceae</taxon>
        <taxon>Salinisphaera</taxon>
    </lineage>
</organism>
<reference evidence="10 11" key="1">
    <citation type="submission" date="2013-03" db="EMBL/GenBank/DDBJ databases">
        <title>Salinisphaera dokdonensis CL-ES53 Genome Sequencing.</title>
        <authorList>
            <person name="Li C."/>
            <person name="Lai Q."/>
            <person name="Shao Z."/>
        </authorList>
    </citation>
    <scope>NUCLEOTIDE SEQUENCE [LARGE SCALE GENOMIC DNA]</scope>
    <source>
        <strain evidence="10 11">CL-ES53</strain>
    </source>
</reference>
<dbReference type="InterPro" id="IPR023408">
    <property type="entry name" value="MscS_beta-dom_sf"/>
</dbReference>
<protein>
    <recommendedName>
        <fullName evidence="7">Small-conductance mechanosensitive channel</fullName>
    </recommendedName>
</protein>
<evidence type="ECO:0000256" key="6">
    <source>
        <dbReference type="ARBA" id="ARBA00023136"/>
    </source>
</evidence>
<evidence type="ECO:0000256" key="3">
    <source>
        <dbReference type="ARBA" id="ARBA00022475"/>
    </source>
</evidence>
<feature type="transmembrane region" description="Helical" evidence="7">
    <location>
        <begin position="36"/>
        <end position="55"/>
    </location>
</feature>
<dbReference type="InterPro" id="IPR045275">
    <property type="entry name" value="MscS_archaea/bacteria_type"/>
</dbReference>
<gene>
    <name evidence="10" type="ORF">SADO_16073</name>
</gene>
<feature type="domain" description="Mechanosensitive ion channel MscS" evidence="8">
    <location>
        <begin position="122"/>
        <end position="183"/>
    </location>
</feature>
<dbReference type="InterPro" id="IPR006685">
    <property type="entry name" value="MscS_channel_2nd"/>
</dbReference>
<sequence>MAPTEQAQAAPDSLDEVVGSIHNTVLVAWGDFVDHLPFLGLGLLILLLTWGTAWLGQRAAALLVGQRARASLRRLIERLLALGIWGLGLLLVAVVIFPGLSPTKALGGLGLLSVAVGFAFRDTFENFFAGMLMLWKYPFESGDFIQSGEIFGRVEEINIRMTLLRKVSGELLLVPNSKLFQNPTEVLTDRPMRRITVMTGVAYGEDLAQALGVIETAVTACETIIQGQPVQIFARGFGDSSMDIEVTWWCDSTPLGVRRSRSEIVVAVKAALDAAGIEIPFPYRTLTFAEPLPLIGESTAATSASDDSR</sequence>
<evidence type="ECO:0000256" key="7">
    <source>
        <dbReference type="RuleBase" id="RU369025"/>
    </source>
</evidence>
<dbReference type="InterPro" id="IPR010920">
    <property type="entry name" value="LSM_dom_sf"/>
</dbReference>
<comment type="caution">
    <text evidence="10">The sequence shown here is derived from an EMBL/GenBank/DDBJ whole genome shotgun (WGS) entry which is preliminary data.</text>
</comment>
<evidence type="ECO:0000256" key="5">
    <source>
        <dbReference type="ARBA" id="ARBA00022989"/>
    </source>
</evidence>
<dbReference type="SUPFAM" id="SSF50182">
    <property type="entry name" value="Sm-like ribonucleoproteins"/>
    <property type="match status" value="1"/>
</dbReference>
<dbReference type="Gene3D" id="1.10.287.1260">
    <property type="match status" value="1"/>
</dbReference>
<evidence type="ECO:0000313" key="10">
    <source>
        <dbReference type="EMBL" id="MES1930776.1"/>
    </source>
</evidence>
<dbReference type="SUPFAM" id="SSF82689">
    <property type="entry name" value="Mechanosensitive channel protein MscS (YggB), C-terminal domain"/>
    <property type="match status" value="1"/>
</dbReference>
<name>A0ABV2B4J6_9GAMM</name>
<evidence type="ECO:0000259" key="8">
    <source>
        <dbReference type="Pfam" id="PF00924"/>
    </source>
</evidence>
<keyword evidence="7" id="KW-0813">Transport</keyword>
<dbReference type="RefSeq" id="WP_353113312.1">
    <property type="nucleotide sequence ID" value="NZ_APND01000006.1"/>
</dbReference>
<proteinExistence type="inferred from homology"/>
<dbReference type="PANTHER" id="PTHR30221:SF1">
    <property type="entry name" value="SMALL-CONDUCTANCE MECHANOSENSITIVE CHANNEL"/>
    <property type="match status" value="1"/>
</dbReference>
<dbReference type="Gene3D" id="2.30.30.60">
    <property type="match status" value="1"/>
</dbReference>
<comment type="subcellular location">
    <subcellularLocation>
        <location evidence="7">Cell inner membrane</location>
        <topology evidence="7">Multi-pass membrane protein</topology>
    </subcellularLocation>
    <subcellularLocation>
        <location evidence="1">Cell membrane</location>
        <topology evidence="1">Multi-pass membrane protein</topology>
    </subcellularLocation>
</comment>
<evidence type="ECO:0000256" key="1">
    <source>
        <dbReference type="ARBA" id="ARBA00004651"/>
    </source>
</evidence>
<evidence type="ECO:0000256" key="4">
    <source>
        <dbReference type="ARBA" id="ARBA00022692"/>
    </source>
</evidence>
<dbReference type="EMBL" id="APND01000006">
    <property type="protein sequence ID" value="MES1930776.1"/>
    <property type="molecule type" value="Genomic_DNA"/>
</dbReference>
<keyword evidence="11" id="KW-1185">Reference proteome</keyword>
<feature type="domain" description="Mechanosensitive ion channel MscS C-terminal" evidence="9">
    <location>
        <begin position="196"/>
        <end position="279"/>
    </location>
</feature>
<dbReference type="InterPro" id="IPR011066">
    <property type="entry name" value="MscS_channel_C_sf"/>
</dbReference>
<feature type="transmembrane region" description="Helical" evidence="7">
    <location>
        <begin position="75"/>
        <end position="99"/>
    </location>
</feature>
<dbReference type="Pfam" id="PF21082">
    <property type="entry name" value="MS_channel_3rd"/>
    <property type="match status" value="1"/>
</dbReference>
<comment type="subunit">
    <text evidence="7">Homoheptamer.</text>
</comment>
<evidence type="ECO:0000256" key="2">
    <source>
        <dbReference type="ARBA" id="ARBA00008017"/>
    </source>
</evidence>
<evidence type="ECO:0000259" key="9">
    <source>
        <dbReference type="Pfam" id="PF21082"/>
    </source>
</evidence>
<keyword evidence="7" id="KW-0406">Ion transport</keyword>
<dbReference type="PANTHER" id="PTHR30221">
    <property type="entry name" value="SMALL-CONDUCTANCE MECHANOSENSITIVE CHANNEL"/>
    <property type="match status" value="1"/>
</dbReference>
<keyword evidence="3" id="KW-1003">Cell membrane</keyword>
<comment type="function">
    <text evidence="7">Mechanosensitive channel that participates in the regulation of osmotic pressure changes within the cell, opening in response to stretch forces in the membrane lipid bilayer, without the need for other proteins. Contributes to normal resistance to hypoosmotic shock. Forms an ion channel of 1.0 nanosiemens conductance with a slight preference for anions.</text>
</comment>
<comment type="caution">
    <text evidence="7">Lacks conserved residue(s) required for the propagation of feature annotation.</text>
</comment>
<comment type="similarity">
    <text evidence="2 7">Belongs to the MscS (TC 1.A.23) family.</text>
</comment>
<accession>A0ABV2B4J6</accession>